<dbReference type="InterPro" id="IPR011004">
    <property type="entry name" value="Trimer_LpxA-like_sf"/>
</dbReference>
<dbReference type="PROSITE" id="PS00101">
    <property type="entry name" value="HEXAPEP_TRANSFERASES"/>
    <property type="match status" value="1"/>
</dbReference>
<keyword evidence="3" id="KW-0677">Repeat</keyword>
<dbReference type="Pfam" id="PF00132">
    <property type="entry name" value="Hexapep"/>
    <property type="match status" value="1"/>
</dbReference>
<evidence type="ECO:0000313" key="7">
    <source>
        <dbReference type="EMBL" id="MDX8417100.1"/>
    </source>
</evidence>
<accession>A0ABU4WNI8</accession>
<organism evidence="7 8">
    <name type="scientific">Absicoccus intestinalis</name>
    <dbReference type="NCBI Taxonomy" id="2926319"/>
    <lineage>
        <taxon>Bacteria</taxon>
        <taxon>Bacillati</taxon>
        <taxon>Bacillota</taxon>
        <taxon>Erysipelotrichia</taxon>
        <taxon>Erysipelotrichales</taxon>
        <taxon>Erysipelotrichaceae</taxon>
        <taxon>Absicoccus</taxon>
    </lineage>
</organism>
<dbReference type="CDD" id="cd03357">
    <property type="entry name" value="LbH_MAT_GAT"/>
    <property type="match status" value="1"/>
</dbReference>
<dbReference type="SMART" id="SM01266">
    <property type="entry name" value="Mac"/>
    <property type="match status" value="1"/>
</dbReference>
<gene>
    <name evidence="7" type="ORF">MOZ64_04500</name>
</gene>
<evidence type="ECO:0000256" key="2">
    <source>
        <dbReference type="ARBA" id="ARBA00022679"/>
    </source>
</evidence>
<dbReference type="InterPro" id="IPR039369">
    <property type="entry name" value="LacA-like"/>
</dbReference>
<dbReference type="InterPro" id="IPR001451">
    <property type="entry name" value="Hexapep"/>
</dbReference>
<evidence type="ECO:0000256" key="3">
    <source>
        <dbReference type="ARBA" id="ARBA00022737"/>
    </source>
</evidence>
<sequence>MPTQKEKMLNQMLYDANHDVTLLRERENAKALCYKYNLLHPSQIQKQQDIMKKLLGKTKGSFTIVAPFWCDYGYNIEIGSHFFANHNTTILDGGKVIFGDNVFIGPNCGFYTAGHPLDHERRNKGLEYAYPITVGNNVWIGAGVQVMPGITIGNDVVIGGGSIVLHDIPDHCLAAGNPCRVIRSITADERERNWDRENEFGQEITRP</sequence>
<dbReference type="Proteomes" id="UP001285244">
    <property type="component" value="Unassembled WGS sequence"/>
</dbReference>
<dbReference type="EC" id="2.3.1.-" evidence="5"/>
<dbReference type="InterPro" id="IPR018357">
    <property type="entry name" value="Hexapep_transf_CS"/>
</dbReference>
<name>A0ABU4WNI8_9FIRM</name>
<reference evidence="7 8" key="1">
    <citation type="submission" date="2022-03" db="EMBL/GenBank/DDBJ databases">
        <title>Novel taxa within the pig intestine.</title>
        <authorList>
            <person name="Wylensek D."/>
            <person name="Bishof K."/>
            <person name="Afrizal A."/>
            <person name="Clavel T."/>
        </authorList>
    </citation>
    <scope>NUCLEOTIDE SEQUENCE [LARGE SCALE GENOMIC DNA]</scope>
    <source>
        <strain evidence="7 8">Cla-KB-P134</strain>
    </source>
</reference>
<evidence type="ECO:0000256" key="5">
    <source>
        <dbReference type="RuleBase" id="RU367021"/>
    </source>
</evidence>
<comment type="similarity">
    <text evidence="1 5">Belongs to the transferase hexapeptide repeat family.</text>
</comment>
<dbReference type="SUPFAM" id="SSF51161">
    <property type="entry name" value="Trimeric LpxA-like enzymes"/>
    <property type="match status" value="1"/>
</dbReference>
<proteinExistence type="inferred from homology"/>
<protein>
    <recommendedName>
        <fullName evidence="5">Acetyltransferase</fullName>
        <ecNumber evidence="5">2.3.1.-</ecNumber>
    </recommendedName>
</protein>
<evidence type="ECO:0000256" key="1">
    <source>
        <dbReference type="ARBA" id="ARBA00007274"/>
    </source>
</evidence>
<dbReference type="PANTHER" id="PTHR43017:SF1">
    <property type="entry name" value="ACETYLTRANSFERASE YJL218W-RELATED"/>
    <property type="match status" value="1"/>
</dbReference>
<evidence type="ECO:0000259" key="6">
    <source>
        <dbReference type="SMART" id="SM01266"/>
    </source>
</evidence>
<keyword evidence="4 5" id="KW-0012">Acyltransferase</keyword>
<evidence type="ECO:0000313" key="8">
    <source>
        <dbReference type="Proteomes" id="UP001285244"/>
    </source>
</evidence>
<evidence type="ECO:0000256" key="4">
    <source>
        <dbReference type="ARBA" id="ARBA00023315"/>
    </source>
</evidence>
<dbReference type="RefSeq" id="WP_320325400.1">
    <property type="nucleotide sequence ID" value="NZ_JALBUS010000005.1"/>
</dbReference>
<dbReference type="PANTHER" id="PTHR43017">
    <property type="entry name" value="GALACTOSIDE O-ACETYLTRANSFERASE"/>
    <property type="match status" value="1"/>
</dbReference>
<dbReference type="Pfam" id="PF12464">
    <property type="entry name" value="Mac"/>
    <property type="match status" value="1"/>
</dbReference>
<keyword evidence="2 5" id="KW-0808">Transferase</keyword>
<comment type="caution">
    <text evidence="7">The sequence shown here is derived from an EMBL/GenBank/DDBJ whole genome shotgun (WGS) entry which is preliminary data.</text>
</comment>
<feature type="domain" description="Maltose/galactoside acetyltransferase" evidence="6">
    <location>
        <begin position="5"/>
        <end position="60"/>
    </location>
</feature>
<keyword evidence="8" id="KW-1185">Reference proteome</keyword>
<dbReference type="EMBL" id="JALBUS010000005">
    <property type="protein sequence ID" value="MDX8417100.1"/>
    <property type="molecule type" value="Genomic_DNA"/>
</dbReference>
<dbReference type="Gene3D" id="2.160.10.10">
    <property type="entry name" value="Hexapeptide repeat proteins"/>
    <property type="match status" value="1"/>
</dbReference>
<dbReference type="InterPro" id="IPR024688">
    <property type="entry name" value="Mac_dom"/>
</dbReference>